<dbReference type="InParanoid" id="A0A0V0QMK0"/>
<evidence type="ECO:0000313" key="1">
    <source>
        <dbReference type="EMBL" id="KRX03486.1"/>
    </source>
</evidence>
<reference evidence="1 2" key="1">
    <citation type="journal article" date="2015" name="Sci. Rep.">
        <title>Genome of the facultative scuticociliatosis pathogen Pseudocohnilembus persalinus provides insight into its virulence through horizontal gene transfer.</title>
        <authorList>
            <person name="Xiong J."/>
            <person name="Wang G."/>
            <person name="Cheng J."/>
            <person name="Tian M."/>
            <person name="Pan X."/>
            <person name="Warren A."/>
            <person name="Jiang C."/>
            <person name="Yuan D."/>
            <person name="Miao W."/>
        </authorList>
    </citation>
    <scope>NUCLEOTIDE SEQUENCE [LARGE SCALE GENOMIC DNA]</scope>
    <source>
        <strain evidence="1">36N120E</strain>
    </source>
</reference>
<accession>A0A0V0QMK0</accession>
<organism evidence="1 2">
    <name type="scientific">Pseudocohnilembus persalinus</name>
    <name type="common">Ciliate</name>
    <dbReference type="NCBI Taxonomy" id="266149"/>
    <lineage>
        <taxon>Eukaryota</taxon>
        <taxon>Sar</taxon>
        <taxon>Alveolata</taxon>
        <taxon>Ciliophora</taxon>
        <taxon>Intramacronucleata</taxon>
        <taxon>Oligohymenophorea</taxon>
        <taxon>Scuticociliatia</taxon>
        <taxon>Philasterida</taxon>
        <taxon>Pseudocohnilembidae</taxon>
        <taxon>Pseudocohnilembus</taxon>
    </lineage>
</organism>
<evidence type="ECO:0000313" key="2">
    <source>
        <dbReference type="Proteomes" id="UP000054937"/>
    </source>
</evidence>
<dbReference type="EMBL" id="LDAU01000131">
    <property type="protein sequence ID" value="KRX03486.1"/>
    <property type="molecule type" value="Genomic_DNA"/>
</dbReference>
<comment type="caution">
    <text evidence="1">The sequence shown here is derived from an EMBL/GenBank/DDBJ whole genome shotgun (WGS) entry which is preliminary data.</text>
</comment>
<keyword evidence="2" id="KW-1185">Reference proteome</keyword>
<dbReference type="Proteomes" id="UP000054937">
    <property type="component" value="Unassembled WGS sequence"/>
</dbReference>
<dbReference type="AlphaFoldDB" id="A0A0V0QMK0"/>
<name>A0A0V0QMK0_PSEPJ</name>
<gene>
    <name evidence="1" type="ORF">PPERSA_02865</name>
</gene>
<proteinExistence type="predicted"/>
<sequence>MSVQKSYEIYLYDNKKQNPQNQFCNEQYTKQDEVFKYKYLNLLIMGKSSDYIQQLHEDEQSAWQIQIESENNEDEQEYQQKFYSKDYDHIIEDDKYLHKQGHKKIYQKEIHPLKCKQNGENSFSFQFQTQSYIDQDASPLETLGDIGNYDQNNSQRNLYKQNQKKSQEKYSNAQQLRSKQKKLNIKSSRKMILQQQNQDNNDLFENSIIQKHSKNTIFDLSNLQNQDEIQITDD</sequence>
<protein>
    <submittedName>
        <fullName evidence="1">Uncharacterized protein</fullName>
    </submittedName>
</protein>